<proteinExistence type="predicted"/>
<organism evidence="1">
    <name type="scientific">Rhizophora mucronata</name>
    <name type="common">Asiatic mangrove</name>
    <dbReference type="NCBI Taxonomy" id="61149"/>
    <lineage>
        <taxon>Eukaryota</taxon>
        <taxon>Viridiplantae</taxon>
        <taxon>Streptophyta</taxon>
        <taxon>Embryophyta</taxon>
        <taxon>Tracheophyta</taxon>
        <taxon>Spermatophyta</taxon>
        <taxon>Magnoliopsida</taxon>
        <taxon>eudicotyledons</taxon>
        <taxon>Gunneridae</taxon>
        <taxon>Pentapetalae</taxon>
        <taxon>rosids</taxon>
        <taxon>fabids</taxon>
        <taxon>Malpighiales</taxon>
        <taxon>Rhizophoraceae</taxon>
        <taxon>Rhizophora</taxon>
    </lineage>
</organism>
<name>A0A2P2KIJ8_RHIMU</name>
<accession>A0A2P2KIJ8</accession>
<protein>
    <submittedName>
        <fullName evidence="1">Uncharacterized protein MANES_01G073200</fullName>
    </submittedName>
</protein>
<sequence length="110" mass="12850">MLHTSQSNLNKNIQNILQHCSVNLLSFALFINQNNHRISCLTIYVCINQITEASPSNFIEGRKRPPSNEVAIQIVKKTRQPPNHYFMIGPPPHKLPKYQFIMLLSYRRQY</sequence>
<evidence type="ECO:0000313" key="1">
    <source>
        <dbReference type="EMBL" id="MBX05531.1"/>
    </source>
</evidence>
<dbReference type="EMBL" id="GGEC01025047">
    <property type="protein sequence ID" value="MBX05531.1"/>
    <property type="molecule type" value="Transcribed_RNA"/>
</dbReference>
<reference evidence="1" key="1">
    <citation type="submission" date="2018-02" db="EMBL/GenBank/DDBJ databases">
        <title>Rhizophora mucronata_Transcriptome.</title>
        <authorList>
            <person name="Meera S.P."/>
            <person name="Sreeshan A."/>
            <person name="Augustine A."/>
        </authorList>
    </citation>
    <scope>NUCLEOTIDE SEQUENCE</scope>
    <source>
        <tissue evidence="1">Leaf</tissue>
    </source>
</reference>
<dbReference type="AlphaFoldDB" id="A0A2P2KIJ8"/>